<accession>A0A7R9AG97</accession>
<dbReference type="InterPro" id="IPR050174">
    <property type="entry name" value="Protocadherin/Cadherin-CA"/>
</dbReference>
<evidence type="ECO:0000256" key="1">
    <source>
        <dbReference type="ARBA" id="ARBA00004167"/>
    </source>
</evidence>
<gene>
    <name evidence="8" type="ORF">DSTB1V02_LOCUS13440</name>
</gene>
<dbReference type="GO" id="GO:0005509">
    <property type="term" value="F:calcium ion binding"/>
    <property type="evidence" value="ECO:0007669"/>
    <property type="project" value="UniProtKB-UniRule"/>
</dbReference>
<comment type="subcellular location">
    <subcellularLocation>
        <location evidence="1">Membrane</location>
        <topology evidence="1">Single-pass membrane protein</topology>
    </subcellularLocation>
</comment>
<dbReference type="InterPro" id="IPR015919">
    <property type="entry name" value="Cadherin-like_sf"/>
</dbReference>
<feature type="chain" id="PRO_5036209906" description="Cadherin domain-containing protein" evidence="6">
    <location>
        <begin position="42"/>
        <end position="434"/>
    </location>
</feature>
<evidence type="ECO:0000256" key="4">
    <source>
        <dbReference type="ARBA" id="ARBA00023180"/>
    </source>
</evidence>
<dbReference type="Gene3D" id="2.60.40.60">
    <property type="entry name" value="Cadherins"/>
    <property type="match status" value="1"/>
</dbReference>
<reference evidence="8" key="1">
    <citation type="submission" date="2020-11" db="EMBL/GenBank/DDBJ databases">
        <authorList>
            <person name="Tran Van P."/>
        </authorList>
    </citation>
    <scope>NUCLEOTIDE SEQUENCE</scope>
</reference>
<evidence type="ECO:0000313" key="8">
    <source>
        <dbReference type="EMBL" id="CAD7253693.1"/>
    </source>
</evidence>
<dbReference type="CDD" id="cd11304">
    <property type="entry name" value="Cadherin_repeat"/>
    <property type="match status" value="1"/>
</dbReference>
<evidence type="ECO:0000256" key="5">
    <source>
        <dbReference type="PROSITE-ProRule" id="PRU00043"/>
    </source>
</evidence>
<dbReference type="SMART" id="SM00112">
    <property type="entry name" value="CA"/>
    <property type="match status" value="1"/>
</dbReference>
<protein>
    <recommendedName>
        <fullName evidence="7">Cadherin domain-containing protein</fullName>
    </recommendedName>
</protein>
<dbReference type="GO" id="GO:0007156">
    <property type="term" value="P:homophilic cell adhesion via plasma membrane adhesion molecules"/>
    <property type="evidence" value="ECO:0007669"/>
    <property type="project" value="InterPro"/>
</dbReference>
<dbReference type="SUPFAM" id="SSF49313">
    <property type="entry name" value="Cadherin-like"/>
    <property type="match status" value="1"/>
</dbReference>
<evidence type="ECO:0000256" key="6">
    <source>
        <dbReference type="SAM" id="SignalP"/>
    </source>
</evidence>
<feature type="non-terminal residue" evidence="8">
    <location>
        <position position="1"/>
    </location>
</feature>
<feature type="signal peptide" evidence="6">
    <location>
        <begin position="1"/>
        <end position="41"/>
    </location>
</feature>
<keyword evidence="3" id="KW-1133">Transmembrane helix</keyword>
<keyword evidence="5" id="KW-0106">Calcium</keyword>
<dbReference type="PROSITE" id="PS50268">
    <property type="entry name" value="CADHERIN_2"/>
    <property type="match status" value="1"/>
</dbReference>
<feature type="domain" description="Cadherin" evidence="7">
    <location>
        <begin position="124"/>
        <end position="233"/>
    </location>
</feature>
<keyword evidence="6" id="KW-0732">Signal</keyword>
<name>A0A7R9AG97_9CRUS</name>
<dbReference type="EMBL" id="CAJPEV010006396">
    <property type="protein sequence ID" value="CAG0904097.1"/>
    <property type="molecule type" value="Genomic_DNA"/>
</dbReference>
<keyword evidence="9" id="KW-1185">Reference proteome</keyword>
<proteinExistence type="predicted"/>
<evidence type="ECO:0000259" key="7">
    <source>
        <dbReference type="PROSITE" id="PS50268"/>
    </source>
</evidence>
<dbReference type="OrthoDB" id="9047765at2759"/>
<dbReference type="PANTHER" id="PTHR24028:SF263">
    <property type="entry name" value="CADHERIN-RELATED FAMILY MEMBER 1"/>
    <property type="match status" value="1"/>
</dbReference>
<organism evidence="8">
    <name type="scientific">Darwinula stevensoni</name>
    <dbReference type="NCBI Taxonomy" id="69355"/>
    <lineage>
        <taxon>Eukaryota</taxon>
        <taxon>Metazoa</taxon>
        <taxon>Ecdysozoa</taxon>
        <taxon>Arthropoda</taxon>
        <taxon>Crustacea</taxon>
        <taxon>Oligostraca</taxon>
        <taxon>Ostracoda</taxon>
        <taxon>Podocopa</taxon>
        <taxon>Podocopida</taxon>
        <taxon>Darwinulocopina</taxon>
        <taxon>Darwinuloidea</taxon>
        <taxon>Darwinulidae</taxon>
        <taxon>Darwinula</taxon>
    </lineage>
</organism>
<dbReference type="Proteomes" id="UP000677054">
    <property type="component" value="Unassembled WGS sequence"/>
</dbReference>
<evidence type="ECO:0000256" key="3">
    <source>
        <dbReference type="ARBA" id="ARBA00022989"/>
    </source>
</evidence>
<dbReference type="EMBL" id="LR905913">
    <property type="protein sequence ID" value="CAD7253693.1"/>
    <property type="molecule type" value="Genomic_DNA"/>
</dbReference>
<dbReference type="InterPro" id="IPR002126">
    <property type="entry name" value="Cadherin-like_dom"/>
</dbReference>
<keyword evidence="2" id="KW-0812">Transmembrane</keyword>
<dbReference type="GO" id="GO:0005886">
    <property type="term" value="C:plasma membrane"/>
    <property type="evidence" value="ECO:0007669"/>
    <property type="project" value="TreeGrafter"/>
</dbReference>
<keyword evidence="3" id="KW-0472">Membrane</keyword>
<sequence>TATQTATPLVLVRRMRSSLAMSRFLGLCLLFAATCLGGAQGQDVNVDEVAEIGFVIGRYRTENTYDLRAVGNAVGLIGAEIDGTELVIVVVGDLTSTYPDLEEGAQKRLRINVRDGDDMIPEFNAAPFAFEVPEIFPVGWDFASENTVSISDADFGEQFHTNEISIQQHSDIFYVQPSSCVKECTLKISLLKPLDYEDMNEYQFDILAKGPLQSATAQVTVTVLNEKDEPFIFEEAFYTVQLCLLSSMNTALNRLSMALRPRKSSQTSEKTVPLVYECRSKSSTWTRAALDEIALSFFTIDHNTGALSLTASLNESITSDVFFLVKAGAGVREGTAALTVYLPKEDLPAQDVEFQFESYSFTVKPLLGGETIAELNISCSLMCRADKDFFEFVMPGNLIAKNGLAAGRQYAITLRAESADDVDIAQVRLRWTDK</sequence>
<dbReference type="PANTHER" id="PTHR24028">
    <property type="entry name" value="CADHERIN-87A"/>
    <property type="match status" value="1"/>
</dbReference>
<evidence type="ECO:0000256" key="2">
    <source>
        <dbReference type="ARBA" id="ARBA00022692"/>
    </source>
</evidence>
<keyword evidence="4" id="KW-0325">Glycoprotein</keyword>
<dbReference type="AlphaFoldDB" id="A0A7R9AG97"/>
<evidence type="ECO:0000313" key="9">
    <source>
        <dbReference type="Proteomes" id="UP000677054"/>
    </source>
</evidence>